<evidence type="ECO:0000313" key="2">
    <source>
        <dbReference type="Proteomes" id="UP001551675"/>
    </source>
</evidence>
<dbReference type="Gene3D" id="3.40.50.1820">
    <property type="entry name" value="alpha/beta hydrolase"/>
    <property type="match status" value="1"/>
</dbReference>
<keyword evidence="2" id="KW-1185">Reference proteome</keyword>
<comment type="caution">
    <text evidence="1">The sequence shown here is derived from an EMBL/GenBank/DDBJ whole genome shotgun (WGS) entry which is preliminary data.</text>
</comment>
<organism evidence="1 2">
    <name type="scientific">Microtetraspora glauca</name>
    <dbReference type="NCBI Taxonomy" id="1996"/>
    <lineage>
        <taxon>Bacteria</taxon>
        <taxon>Bacillati</taxon>
        <taxon>Actinomycetota</taxon>
        <taxon>Actinomycetes</taxon>
        <taxon>Streptosporangiales</taxon>
        <taxon>Streptosporangiaceae</taxon>
        <taxon>Microtetraspora</taxon>
    </lineage>
</organism>
<protein>
    <submittedName>
        <fullName evidence="1">Alpha/beta hydrolase</fullName>
    </submittedName>
</protein>
<dbReference type="EMBL" id="JBFALK010000032">
    <property type="protein sequence ID" value="MEV0974564.1"/>
    <property type="molecule type" value="Genomic_DNA"/>
</dbReference>
<keyword evidence="1" id="KW-0378">Hydrolase</keyword>
<gene>
    <name evidence="1" type="ORF">AB0I59_38730</name>
</gene>
<dbReference type="InterPro" id="IPR029058">
    <property type="entry name" value="AB_hydrolase_fold"/>
</dbReference>
<evidence type="ECO:0000313" key="1">
    <source>
        <dbReference type="EMBL" id="MEV0974564.1"/>
    </source>
</evidence>
<dbReference type="RefSeq" id="WP_358141334.1">
    <property type="nucleotide sequence ID" value="NZ_JBFALK010000032.1"/>
</dbReference>
<dbReference type="SUPFAM" id="SSF53474">
    <property type="entry name" value="alpha/beta-Hydrolases"/>
    <property type="match status" value="1"/>
</dbReference>
<reference evidence="1 2" key="1">
    <citation type="submission" date="2024-06" db="EMBL/GenBank/DDBJ databases">
        <title>The Natural Products Discovery Center: Release of the First 8490 Sequenced Strains for Exploring Actinobacteria Biosynthetic Diversity.</title>
        <authorList>
            <person name="Kalkreuter E."/>
            <person name="Kautsar S.A."/>
            <person name="Yang D."/>
            <person name="Bader C.D."/>
            <person name="Teijaro C.N."/>
            <person name="Fluegel L."/>
            <person name="Davis C.M."/>
            <person name="Simpson J.R."/>
            <person name="Lauterbach L."/>
            <person name="Steele A.D."/>
            <person name="Gui C."/>
            <person name="Meng S."/>
            <person name="Li G."/>
            <person name="Viehrig K."/>
            <person name="Ye F."/>
            <person name="Su P."/>
            <person name="Kiefer A.F."/>
            <person name="Nichols A."/>
            <person name="Cepeda A.J."/>
            <person name="Yan W."/>
            <person name="Fan B."/>
            <person name="Jiang Y."/>
            <person name="Adhikari A."/>
            <person name="Zheng C.-J."/>
            <person name="Schuster L."/>
            <person name="Cowan T.M."/>
            <person name="Smanski M.J."/>
            <person name="Chevrette M.G."/>
            <person name="De Carvalho L.P.S."/>
            <person name="Shen B."/>
        </authorList>
    </citation>
    <scope>NUCLEOTIDE SEQUENCE [LARGE SCALE GENOMIC DNA]</scope>
    <source>
        <strain evidence="1 2">NPDC050100</strain>
    </source>
</reference>
<name>A0ABV3GSI1_MICGL</name>
<sequence length="159" mass="17402">MEGAGHPLRRNPGSYLAGLHPHGMPEARLQAALKAFQTDRPKWFARQAQVWFATHLNEISPAAVEHTISQCLATSPWATAKLFEAAFHEDHRAGLREITIPALVVHGTADSSAMIAVTGRRTAKLIPGAIFKEYPTAGHGLYFTHKDQLNADLLDFITA</sequence>
<dbReference type="Proteomes" id="UP001551675">
    <property type="component" value="Unassembled WGS sequence"/>
</dbReference>
<proteinExistence type="predicted"/>
<accession>A0ABV3GSI1</accession>
<dbReference type="GO" id="GO:0016787">
    <property type="term" value="F:hydrolase activity"/>
    <property type="evidence" value="ECO:0007669"/>
    <property type="project" value="UniProtKB-KW"/>
</dbReference>